<name>A0A3D8YAP2_9BACT</name>
<dbReference type="InterPro" id="IPR036909">
    <property type="entry name" value="Cyt_c-like_dom_sf"/>
</dbReference>
<dbReference type="GO" id="GO:0009055">
    <property type="term" value="F:electron transfer activity"/>
    <property type="evidence" value="ECO:0007669"/>
    <property type="project" value="InterPro"/>
</dbReference>
<reference evidence="7 8" key="1">
    <citation type="submission" date="2018-07" db="EMBL/GenBank/DDBJ databases">
        <title>Dyadobacter roseus sp. nov., isolated from rose rhizosphere soil.</title>
        <authorList>
            <person name="Chen L."/>
        </authorList>
    </citation>
    <scope>NUCLEOTIDE SEQUENCE [LARGE SCALE GENOMIC DNA]</scope>
    <source>
        <strain evidence="7 8">RS19</strain>
    </source>
</reference>
<organism evidence="7 8">
    <name type="scientific">Dyadobacter luteus</name>
    <dbReference type="NCBI Taxonomy" id="2259619"/>
    <lineage>
        <taxon>Bacteria</taxon>
        <taxon>Pseudomonadati</taxon>
        <taxon>Bacteroidota</taxon>
        <taxon>Cytophagia</taxon>
        <taxon>Cytophagales</taxon>
        <taxon>Spirosomataceae</taxon>
        <taxon>Dyadobacter</taxon>
    </lineage>
</organism>
<keyword evidence="8" id="KW-1185">Reference proteome</keyword>
<keyword evidence="3 4" id="KW-0408">Iron</keyword>
<dbReference type="PANTHER" id="PTHR35008:SF8">
    <property type="entry name" value="ALCOHOL DEHYDROGENASE CYTOCHROME C SUBUNIT"/>
    <property type="match status" value="1"/>
</dbReference>
<dbReference type="Gene3D" id="1.10.760.10">
    <property type="entry name" value="Cytochrome c-like domain"/>
    <property type="match status" value="1"/>
</dbReference>
<dbReference type="Proteomes" id="UP000256373">
    <property type="component" value="Unassembled WGS sequence"/>
</dbReference>
<dbReference type="SUPFAM" id="SSF46626">
    <property type="entry name" value="Cytochrome c"/>
    <property type="match status" value="1"/>
</dbReference>
<evidence type="ECO:0000256" key="3">
    <source>
        <dbReference type="ARBA" id="ARBA00023004"/>
    </source>
</evidence>
<dbReference type="InterPro" id="IPR009056">
    <property type="entry name" value="Cyt_c-like_dom"/>
</dbReference>
<feature type="chain" id="PRO_5017763024" evidence="5">
    <location>
        <begin position="21"/>
        <end position="200"/>
    </location>
</feature>
<dbReference type="GO" id="GO:0046872">
    <property type="term" value="F:metal ion binding"/>
    <property type="evidence" value="ECO:0007669"/>
    <property type="project" value="UniProtKB-KW"/>
</dbReference>
<dbReference type="RefSeq" id="WP_115831369.1">
    <property type="nucleotide sequence ID" value="NZ_QNUL01000009.1"/>
</dbReference>
<evidence type="ECO:0000313" key="7">
    <source>
        <dbReference type="EMBL" id="REA60847.1"/>
    </source>
</evidence>
<dbReference type="GO" id="GO:0020037">
    <property type="term" value="F:heme binding"/>
    <property type="evidence" value="ECO:0007669"/>
    <property type="project" value="InterPro"/>
</dbReference>
<evidence type="ECO:0000259" key="6">
    <source>
        <dbReference type="PROSITE" id="PS51007"/>
    </source>
</evidence>
<keyword evidence="5" id="KW-0732">Signal</keyword>
<dbReference type="PANTHER" id="PTHR35008">
    <property type="entry name" value="BLL4482 PROTEIN-RELATED"/>
    <property type="match status" value="1"/>
</dbReference>
<dbReference type="Pfam" id="PF00034">
    <property type="entry name" value="Cytochrom_C"/>
    <property type="match status" value="1"/>
</dbReference>
<evidence type="ECO:0000256" key="4">
    <source>
        <dbReference type="PROSITE-ProRule" id="PRU00433"/>
    </source>
</evidence>
<protein>
    <submittedName>
        <fullName evidence="7">Cytochrome c</fullName>
    </submittedName>
</protein>
<comment type="caution">
    <text evidence="7">The sequence shown here is derived from an EMBL/GenBank/DDBJ whole genome shotgun (WGS) entry which is preliminary data.</text>
</comment>
<evidence type="ECO:0000313" key="8">
    <source>
        <dbReference type="Proteomes" id="UP000256373"/>
    </source>
</evidence>
<accession>A0A3D8YAP2</accession>
<evidence type="ECO:0000256" key="1">
    <source>
        <dbReference type="ARBA" id="ARBA00022617"/>
    </source>
</evidence>
<feature type="signal peptide" evidence="5">
    <location>
        <begin position="1"/>
        <end position="20"/>
    </location>
</feature>
<proteinExistence type="predicted"/>
<evidence type="ECO:0000256" key="2">
    <source>
        <dbReference type="ARBA" id="ARBA00022723"/>
    </source>
</evidence>
<evidence type="ECO:0000256" key="5">
    <source>
        <dbReference type="SAM" id="SignalP"/>
    </source>
</evidence>
<sequence>MLVNTIKPFLLAAASATFLATVPHTDPGTVSFETRRTDTLHYPERFGFGKPVSAEKIAAIDIDVRPDGKGLPAGKGNAVIGKQIYAVKCSACHGASGTEGPNDRLVLGDTTSAKNRRVKTIGNYWPYATTVFDYVRRAMPFNQPGSLTDEEVYSLTAYLLHANGLISEKTELNASTLPKIVMPAKKYFVPDDREDGPVVK</sequence>
<dbReference type="OrthoDB" id="9779283at2"/>
<keyword evidence="1 4" id="KW-0349">Heme</keyword>
<dbReference type="PROSITE" id="PS51007">
    <property type="entry name" value="CYTC"/>
    <property type="match status" value="1"/>
</dbReference>
<dbReference type="InterPro" id="IPR051459">
    <property type="entry name" value="Cytochrome_c-type_DH"/>
</dbReference>
<keyword evidence="2 4" id="KW-0479">Metal-binding</keyword>
<gene>
    <name evidence="7" type="ORF">DSL64_13140</name>
</gene>
<feature type="domain" description="Cytochrome c" evidence="6">
    <location>
        <begin position="76"/>
        <end position="163"/>
    </location>
</feature>
<dbReference type="EMBL" id="QNUL01000009">
    <property type="protein sequence ID" value="REA60847.1"/>
    <property type="molecule type" value="Genomic_DNA"/>
</dbReference>
<dbReference type="AlphaFoldDB" id="A0A3D8YAP2"/>